<organism evidence="1 2">
    <name type="scientific">Stigmatella aurantiaca (strain DW4/3-1)</name>
    <dbReference type="NCBI Taxonomy" id="378806"/>
    <lineage>
        <taxon>Bacteria</taxon>
        <taxon>Pseudomonadati</taxon>
        <taxon>Myxococcota</taxon>
        <taxon>Myxococcia</taxon>
        <taxon>Myxococcales</taxon>
        <taxon>Cystobacterineae</taxon>
        <taxon>Archangiaceae</taxon>
        <taxon>Stigmatella</taxon>
    </lineage>
</organism>
<dbReference type="EMBL" id="CP002271">
    <property type="protein sequence ID" value="ADO74545.1"/>
    <property type="molecule type" value="Genomic_DNA"/>
</dbReference>
<evidence type="ECO:0000313" key="1">
    <source>
        <dbReference type="EMBL" id="ADO74545.1"/>
    </source>
</evidence>
<accession>E3FRF3</accession>
<dbReference type="Proteomes" id="UP000001351">
    <property type="component" value="Chromosome"/>
</dbReference>
<proteinExistence type="predicted"/>
<name>E3FRF3_STIAD</name>
<keyword evidence="2" id="KW-1185">Reference proteome</keyword>
<evidence type="ECO:0000313" key="2">
    <source>
        <dbReference type="Proteomes" id="UP000001351"/>
    </source>
</evidence>
<reference evidence="1 2" key="1">
    <citation type="journal article" date="2011" name="Mol. Biol. Evol.">
        <title>Comparative genomic analysis of fruiting body formation in Myxococcales.</title>
        <authorList>
            <person name="Huntley S."/>
            <person name="Hamann N."/>
            <person name="Wegener-Feldbrugge S."/>
            <person name="Treuner-Lange A."/>
            <person name="Kube M."/>
            <person name="Reinhardt R."/>
            <person name="Klages S."/>
            <person name="Muller R."/>
            <person name="Ronning C.M."/>
            <person name="Nierman W.C."/>
            <person name="Sogaard-Andersen L."/>
        </authorList>
    </citation>
    <scope>NUCLEOTIDE SEQUENCE [LARGE SCALE GENOMIC DNA]</scope>
    <source>
        <strain evidence="1 2">DW4/3-1</strain>
    </source>
</reference>
<dbReference type="HOGENOM" id="CLU_1342076_0_0_7"/>
<dbReference type="AlphaFoldDB" id="E3FRF3"/>
<dbReference type="eggNOG" id="ENOG50319SW">
    <property type="taxonomic scope" value="Bacteria"/>
</dbReference>
<dbReference type="KEGG" id="sur:STAUR_6788"/>
<protein>
    <submittedName>
        <fullName evidence="1">Uncharacterized protein</fullName>
    </submittedName>
</protein>
<gene>
    <name evidence="1" type="ordered locus">STAUR_6788</name>
</gene>
<sequence length="236" mass="25922">MGTESRCLARKHARWDRLFSRTEGRASMRGLCALLAMGLGLLSPRAHSLESRAQAFGSELRRRIQDPERLAPFGLLLDANLPETLGWSAVFWPSQYMRLQLGGAHNGLRLGGRLAVTLLPLRTGYSPSVTFEAGHAFSGNAHALTRRLLDSSQIPGPAMDRVGYSYASVHLGFELGEPRRYTFFVRGGMSWVQLDVPNLESLGDLFLAKLSALEAQGGRFLYATPSAKLGLILYFG</sequence>